<dbReference type="EMBL" id="UHDZ01000001">
    <property type="protein sequence ID" value="SUM67846.1"/>
    <property type="molecule type" value="Genomic_DNA"/>
</dbReference>
<dbReference type="AlphaFoldDB" id="A0A380GXC3"/>
<gene>
    <name evidence="1" type="ORF">NCTC11807_00319</name>
</gene>
<accession>A0A380GXC3</accession>
<evidence type="ECO:0000313" key="2">
    <source>
        <dbReference type="Proteomes" id="UP000255425"/>
    </source>
</evidence>
<evidence type="ECO:0000313" key="1">
    <source>
        <dbReference type="EMBL" id="SUM67846.1"/>
    </source>
</evidence>
<keyword evidence="2" id="KW-1185">Reference proteome</keyword>
<proteinExistence type="predicted"/>
<dbReference type="Proteomes" id="UP000255425">
    <property type="component" value="Unassembled WGS sequence"/>
</dbReference>
<sequence>MRKLISTISIAFFINMLIDSLHNPKILLRYSYFLEKGTPHLYHQ</sequence>
<organism evidence="1 2">
    <name type="scientific">Staphylococcus saccharolyticus</name>
    <dbReference type="NCBI Taxonomy" id="33028"/>
    <lineage>
        <taxon>Bacteria</taxon>
        <taxon>Bacillati</taxon>
        <taxon>Bacillota</taxon>
        <taxon>Bacilli</taxon>
        <taxon>Bacillales</taxon>
        <taxon>Staphylococcaceae</taxon>
        <taxon>Staphylococcus</taxon>
    </lineage>
</organism>
<reference evidence="1 2" key="1">
    <citation type="submission" date="2018-06" db="EMBL/GenBank/DDBJ databases">
        <authorList>
            <consortium name="Pathogen Informatics"/>
            <person name="Doyle S."/>
        </authorList>
    </citation>
    <scope>NUCLEOTIDE SEQUENCE [LARGE SCALE GENOMIC DNA]</scope>
    <source>
        <strain evidence="1 2">NCTC11807</strain>
    </source>
</reference>
<protein>
    <submittedName>
        <fullName evidence="1">Uncharacterized protein</fullName>
    </submittedName>
</protein>
<name>A0A380GXC3_9STAP</name>